<dbReference type="Proteomes" id="UP000593591">
    <property type="component" value="Chromosome"/>
</dbReference>
<dbReference type="Proteomes" id="UP000578697">
    <property type="component" value="Unassembled WGS sequence"/>
</dbReference>
<dbReference type="RefSeq" id="WP_184652448.1">
    <property type="nucleotide sequence ID" value="NZ_JACHFR010000002.1"/>
</dbReference>
<evidence type="ECO:0000313" key="7">
    <source>
        <dbReference type="Proteomes" id="UP000578697"/>
    </source>
</evidence>
<name>A0A840SHX1_9SPIR</name>
<dbReference type="CDD" id="cd01949">
    <property type="entry name" value="GGDEF"/>
    <property type="match status" value="1"/>
</dbReference>
<evidence type="ECO:0000313" key="5">
    <source>
        <dbReference type="EMBL" id="MBB5219011.1"/>
    </source>
</evidence>
<dbReference type="GO" id="GO:0052621">
    <property type="term" value="F:diguanylate cyclase activity"/>
    <property type="evidence" value="ECO:0007669"/>
    <property type="project" value="UniProtKB-EC"/>
</dbReference>
<keyword evidence="3" id="KW-0812">Transmembrane</keyword>
<dbReference type="EMBL" id="CP031517">
    <property type="protein sequence ID" value="QOS41077.1"/>
    <property type="molecule type" value="Genomic_DNA"/>
</dbReference>
<evidence type="ECO:0000313" key="8">
    <source>
        <dbReference type="Proteomes" id="UP000593591"/>
    </source>
</evidence>
<evidence type="ECO:0000256" key="3">
    <source>
        <dbReference type="SAM" id="Phobius"/>
    </source>
</evidence>
<reference evidence="6 8" key="1">
    <citation type="submission" date="2018-08" db="EMBL/GenBank/DDBJ databases">
        <title>The first complete genome of Treponema rectale (CHPAT), a commensal spirochete of the bovine rectum.</title>
        <authorList>
            <person name="Staton G.J."/>
            <person name="Clegg S.R."/>
            <person name="Carter S.D."/>
            <person name="Radford A.D."/>
            <person name="Darby A."/>
            <person name="Hall N."/>
            <person name="Birtles R.J."/>
            <person name="Evans N.J."/>
        </authorList>
    </citation>
    <scope>NUCLEOTIDE SEQUENCE [LARGE SCALE GENOMIC DNA]</scope>
    <source>
        <strain evidence="6 8">CHPA</strain>
    </source>
</reference>
<evidence type="ECO:0000313" key="6">
    <source>
        <dbReference type="EMBL" id="QOS41077.1"/>
    </source>
</evidence>
<keyword evidence="3" id="KW-1133">Transmembrane helix</keyword>
<keyword evidence="3" id="KW-0472">Membrane</keyword>
<dbReference type="InterPro" id="IPR029787">
    <property type="entry name" value="Nucleotide_cyclase"/>
</dbReference>
<dbReference type="Gene3D" id="3.30.450.20">
    <property type="entry name" value="PAS domain"/>
    <property type="match status" value="2"/>
</dbReference>
<protein>
    <recommendedName>
        <fullName evidence="1">diguanylate cyclase</fullName>
        <ecNumber evidence="1">2.7.7.65</ecNumber>
    </recommendedName>
</protein>
<dbReference type="EMBL" id="JACHFR010000002">
    <property type="protein sequence ID" value="MBB5219011.1"/>
    <property type="molecule type" value="Genomic_DNA"/>
</dbReference>
<dbReference type="AlphaFoldDB" id="A0A840SHX1"/>
<keyword evidence="7" id="KW-1185">Reference proteome</keyword>
<dbReference type="SMART" id="SM00267">
    <property type="entry name" value="GGDEF"/>
    <property type="match status" value="1"/>
</dbReference>
<organism evidence="5 7">
    <name type="scientific">Treponema rectale</name>
    <dbReference type="NCBI Taxonomy" id="744512"/>
    <lineage>
        <taxon>Bacteria</taxon>
        <taxon>Pseudomonadati</taxon>
        <taxon>Spirochaetota</taxon>
        <taxon>Spirochaetia</taxon>
        <taxon>Spirochaetales</taxon>
        <taxon>Treponemataceae</taxon>
        <taxon>Treponema</taxon>
    </lineage>
</organism>
<evidence type="ECO:0000256" key="2">
    <source>
        <dbReference type="ARBA" id="ARBA00034247"/>
    </source>
</evidence>
<evidence type="ECO:0000256" key="1">
    <source>
        <dbReference type="ARBA" id="ARBA00012528"/>
    </source>
</evidence>
<gene>
    <name evidence="6" type="ORF">DYE49_11720</name>
    <name evidence="5" type="ORF">HNP77_001380</name>
</gene>
<dbReference type="EC" id="2.7.7.65" evidence="1"/>
<feature type="domain" description="GGDEF" evidence="4">
    <location>
        <begin position="475"/>
        <end position="607"/>
    </location>
</feature>
<dbReference type="InterPro" id="IPR050469">
    <property type="entry name" value="Diguanylate_Cyclase"/>
</dbReference>
<dbReference type="KEGG" id="trc:DYE49_11720"/>
<feature type="transmembrane region" description="Helical" evidence="3">
    <location>
        <begin position="12"/>
        <end position="31"/>
    </location>
</feature>
<dbReference type="InterPro" id="IPR043128">
    <property type="entry name" value="Rev_trsase/Diguanyl_cyclase"/>
</dbReference>
<dbReference type="SUPFAM" id="SSF55073">
    <property type="entry name" value="Nucleotide cyclase"/>
    <property type="match status" value="1"/>
</dbReference>
<dbReference type="SUPFAM" id="SSF103190">
    <property type="entry name" value="Sensory domain-like"/>
    <property type="match status" value="1"/>
</dbReference>
<proteinExistence type="predicted"/>
<dbReference type="InterPro" id="IPR000160">
    <property type="entry name" value="GGDEF_dom"/>
</dbReference>
<dbReference type="InterPro" id="IPR029151">
    <property type="entry name" value="Sensor-like_sf"/>
</dbReference>
<sequence>MRKGKSFSRYFFVTLCSSLLVFLLDGFYIFYRFNHFSQSKLFKLGTHINSELGTNVDNLLNHLVDFVEFTGLGTERIMKENADYKDVLDKYLLDSTAVFNHILGKNLDGEVYGVFEDYYPELYDFKISENPEYKPKEREWYLKAKNADGKVVICGPYIDYETKEMQLTISKLLSDKTSVIALDFAIGEMDVFLDMLGSSTEYSTFVITDQGVVVAAKDVQKVFKDGVTNSSIFKKYYDKNTNRLILNKEKIEKFRLNGNVYFMFAKEISFDWYAITIYDSHSFYRELIQVYISCIIAFTFIFGLIFFFARLNEKKRISIDVTEKRFSALADLFLISYIINIKENTFTPVKTDPRITRFIGSITRYSDAIHEVCEHYIEGSSVAQFMNFTELRTLKDRTKKARIISEEILAKVIGWCKVWIIRLDEDSCIFAVDSIDKEKNREHTLLKLSESDLMTGLLNHVSGLLKIKDMIENKKYGMFCLFDIDQFKRFNDMYGHVIGDEVIISLAGAMRESFRDDDIMMRLGGDEFVVYIQGIQGRTQAEKKIRKFFENVENIKIAGQPELKVNISMGVSFYKEGSEISYEKLYRLADSGTYQSKKIPGNSFTFV</sequence>
<dbReference type="NCBIfam" id="TIGR00254">
    <property type="entry name" value="GGDEF"/>
    <property type="match status" value="1"/>
</dbReference>
<dbReference type="PROSITE" id="PS50887">
    <property type="entry name" value="GGDEF"/>
    <property type="match status" value="1"/>
</dbReference>
<dbReference type="PANTHER" id="PTHR45138">
    <property type="entry name" value="REGULATORY COMPONENTS OF SENSORY TRANSDUCTION SYSTEM"/>
    <property type="match status" value="1"/>
</dbReference>
<dbReference type="Gene3D" id="3.30.70.270">
    <property type="match status" value="1"/>
</dbReference>
<comment type="catalytic activity">
    <reaction evidence="2">
        <text>2 GTP = 3',3'-c-di-GMP + 2 diphosphate</text>
        <dbReference type="Rhea" id="RHEA:24898"/>
        <dbReference type="ChEBI" id="CHEBI:33019"/>
        <dbReference type="ChEBI" id="CHEBI:37565"/>
        <dbReference type="ChEBI" id="CHEBI:58805"/>
        <dbReference type="EC" id="2.7.7.65"/>
    </reaction>
</comment>
<feature type="transmembrane region" description="Helical" evidence="3">
    <location>
        <begin position="290"/>
        <end position="309"/>
    </location>
</feature>
<evidence type="ECO:0000259" key="4">
    <source>
        <dbReference type="PROSITE" id="PS50887"/>
    </source>
</evidence>
<reference evidence="5 7" key="2">
    <citation type="submission" date="2020-08" db="EMBL/GenBank/DDBJ databases">
        <title>Genomic Encyclopedia of Type Strains, Phase IV (KMG-IV): sequencing the most valuable type-strain genomes for metagenomic binning, comparative biology and taxonomic classification.</title>
        <authorList>
            <person name="Goeker M."/>
        </authorList>
    </citation>
    <scope>NUCLEOTIDE SEQUENCE [LARGE SCALE GENOMIC DNA]</scope>
    <source>
        <strain evidence="5 7">DSM 103679</strain>
    </source>
</reference>
<accession>A0A840SHX1</accession>
<dbReference type="PANTHER" id="PTHR45138:SF9">
    <property type="entry name" value="DIGUANYLATE CYCLASE DGCM-RELATED"/>
    <property type="match status" value="1"/>
</dbReference>
<dbReference type="Pfam" id="PF00990">
    <property type="entry name" value="GGDEF"/>
    <property type="match status" value="1"/>
</dbReference>